<name>A0AAV8XB18_9CUCU</name>
<dbReference type="AlphaFoldDB" id="A0AAV8XB18"/>
<protein>
    <recommendedName>
        <fullName evidence="3">Nuclease HARBI1</fullName>
    </recommendedName>
</protein>
<evidence type="ECO:0000313" key="2">
    <source>
        <dbReference type="Proteomes" id="UP001162162"/>
    </source>
</evidence>
<evidence type="ECO:0000313" key="1">
    <source>
        <dbReference type="EMBL" id="KAJ8935646.1"/>
    </source>
</evidence>
<reference evidence="1" key="1">
    <citation type="journal article" date="2023" name="Insect Mol. Biol.">
        <title>Genome sequencing provides insights into the evolution of gene families encoding plant cell wall-degrading enzymes in longhorned beetles.</title>
        <authorList>
            <person name="Shin N.R."/>
            <person name="Okamura Y."/>
            <person name="Kirsch R."/>
            <person name="Pauchet Y."/>
        </authorList>
    </citation>
    <scope>NUCLEOTIDE SEQUENCE</scope>
    <source>
        <strain evidence="1">AMC_N1</strain>
    </source>
</reference>
<dbReference type="Proteomes" id="UP001162162">
    <property type="component" value="Unassembled WGS sequence"/>
</dbReference>
<gene>
    <name evidence="1" type="ORF">NQ318_010554</name>
</gene>
<keyword evidence="2" id="KW-1185">Reference proteome</keyword>
<comment type="caution">
    <text evidence="1">The sequence shown here is derived from an EMBL/GenBank/DDBJ whole genome shotgun (WGS) entry which is preliminary data.</text>
</comment>
<organism evidence="1 2">
    <name type="scientific">Aromia moschata</name>
    <dbReference type="NCBI Taxonomy" id="1265417"/>
    <lineage>
        <taxon>Eukaryota</taxon>
        <taxon>Metazoa</taxon>
        <taxon>Ecdysozoa</taxon>
        <taxon>Arthropoda</taxon>
        <taxon>Hexapoda</taxon>
        <taxon>Insecta</taxon>
        <taxon>Pterygota</taxon>
        <taxon>Neoptera</taxon>
        <taxon>Endopterygota</taxon>
        <taxon>Coleoptera</taxon>
        <taxon>Polyphaga</taxon>
        <taxon>Cucujiformia</taxon>
        <taxon>Chrysomeloidea</taxon>
        <taxon>Cerambycidae</taxon>
        <taxon>Cerambycinae</taxon>
        <taxon>Callichromatini</taxon>
        <taxon>Aromia</taxon>
    </lineage>
</organism>
<sequence length="155" mass="18163">MYYDINAYSSDEEPVRRPKIIRFRPNYFEEFDKKRVEDILGQIDEEIRHPTNKYDLSARDQLLLTLNFYANGSFLRVAGDFSGVSKSTVRRVSRAIASLGRHYIEMPSTRYSTSKTKMILYQGGLDQHMSHIYIDIQKKHQLWLVNERDGNSGHV</sequence>
<evidence type="ECO:0008006" key="3">
    <source>
        <dbReference type="Google" id="ProtNLM"/>
    </source>
</evidence>
<accession>A0AAV8XB18</accession>
<dbReference type="EMBL" id="JAPWTK010000854">
    <property type="protein sequence ID" value="KAJ8935646.1"/>
    <property type="molecule type" value="Genomic_DNA"/>
</dbReference>
<proteinExistence type="predicted"/>